<evidence type="ECO:0000313" key="2">
    <source>
        <dbReference type="EMBL" id="CAD9670404.1"/>
    </source>
</evidence>
<organism evidence="2">
    <name type="scientific">Rhizochromulina marina</name>
    <dbReference type="NCBI Taxonomy" id="1034831"/>
    <lineage>
        <taxon>Eukaryota</taxon>
        <taxon>Sar</taxon>
        <taxon>Stramenopiles</taxon>
        <taxon>Ochrophyta</taxon>
        <taxon>Dictyochophyceae</taxon>
        <taxon>Rhizochromulinales</taxon>
        <taxon>Rhizochromulina</taxon>
    </lineage>
</organism>
<accession>A0A7S2RGE7</accession>
<evidence type="ECO:0000256" key="1">
    <source>
        <dbReference type="SAM" id="SignalP"/>
    </source>
</evidence>
<dbReference type="AlphaFoldDB" id="A0A7S2RGE7"/>
<name>A0A7S2RGE7_9STRA</name>
<gene>
    <name evidence="2" type="ORF">RMAR1173_LOCUS4319</name>
</gene>
<protein>
    <submittedName>
        <fullName evidence="2">Uncharacterized protein</fullName>
    </submittedName>
</protein>
<dbReference type="EMBL" id="HBHJ01006630">
    <property type="protein sequence ID" value="CAD9670404.1"/>
    <property type="molecule type" value="Transcribed_RNA"/>
</dbReference>
<reference evidence="2" key="1">
    <citation type="submission" date="2021-01" db="EMBL/GenBank/DDBJ databases">
        <authorList>
            <person name="Corre E."/>
            <person name="Pelletier E."/>
            <person name="Niang G."/>
            <person name="Scheremetjew M."/>
            <person name="Finn R."/>
            <person name="Kale V."/>
            <person name="Holt S."/>
            <person name="Cochrane G."/>
            <person name="Meng A."/>
            <person name="Brown T."/>
            <person name="Cohen L."/>
        </authorList>
    </citation>
    <scope>NUCLEOTIDE SEQUENCE</scope>
    <source>
        <strain evidence="2">CCMP1243</strain>
    </source>
</reference>
<sequence>MRGVVAFLGLLLGEVALAGPPGLLSARHLGSYEDSTLDYAVESRAYPEAPQHLFVTCRGGGLVVLDTSSTTPTQPLRPPTIGRWDSDLAVEGQDRRGDLYVVAELGVGPNGPIPGSLPRLHVFHNVTAQLEAGALLTPDEVVDLSPWIDAILHVKLLESPQGTFAVCTGGFATTVQGGVVVVQLLQSAEAAPRVAVLEIPVSQPEGVMIVANRAAWVGGISSSALAVVDLSIPLTPSLAWFQDGVGAQLVAASWVDQPFGEPPVGQDAHCVYMAAWGSPGGLVVFNASDPLAPVLLSETKSPRLAMANRVKLYHNVALVPLEQRVGGFGIIDLADAARFSATHVAPSIVNNTKAYCLSVTEKGRVYLFIAETATVHVYEIR</sequence>
<feature type="chain" id="PRO_5031051364" evidence="1">
    <location>
        <begin position="19"/>
        <end position="381"/>
    </location>
</feature>
<keyword evidence="1" id="KW-0732">Signal</keyword>
<feature type="signal peptide" evidence="1">
    <location>
        <begin position="1"/>
        <end position="18"/>
    </location>
</feature>
<proteinExistence type="predicted"/>